<keyword evidence="1" id="KW-0812">Transmembrane</keyword>
<evidence type="ECO:0000313" key="3">
    <source>
        <dbReference type="Proteomes" id="UP001379533"/>
    </source>
</evidence>
<dbReference type="EMBL" id="CP089982">
    <property type="protein sequence ID" value="WXA91899.1"/>
    <property type="molecule type" value="Genomic_DNA"/>
</dbReference>
<evidence type="ECO:0000313" key="2">
    <source>
        <dbReference type="EMBL" id="WXA91899.1"/>
    </source>
</evidence>
<feature type="transmembrane region" description="Helical" evidence="1">
    <location>
        <begin position="12"/>
        <end position="38"/>
    </location>
</feature>
<protein>
    <submittedName>
        <fullName evidence="2">DUF2160 domain-containing protein</fullName>
    </submittedName>
</protein>
<accession>A0ABZ2K529</accession>
<dbReference type="Proteomes" id="UP001379533">
    <property type="component" value="Chromosome"/>
</dbReference>
<keyword evidence="1" id="KW-1133">Transmembrane helix</keyword>
<dbReference type="InterPro" id="IPR018678">
    <property type="entry name" value="DUF2160_TM"/>
</dbReference>
<dbReference type="RefSeq" id="WP_394842516.1">
    <property type="nucleotide sequence ID" value="NZ_CP089982.1"/>
</dbReference>
<sequence length="98" mass="10685">MPQASDSALGWMVWTAPTAIFFIVIALLIAGFTVWGIVSPPVERRGFLPMPTTRGDRLFIGLLGSAFIHLIWIALTVASPWIATGISLLYMLAIGRWG</sequence>
<reference evidence="2 3" key="1">
    <citation type="submission" date="2021-12" db="EMBL/GenBank/DDBJ databases">
        <title>Discovery of the Pendulisporaceae a myxobacterial family with distinct sporulation behavior and unique specialized metabolism.</title>
        <authorList>
            <person name="Garcia R."/>
            <person name="Popoff A."/>
            <person name="Bader C.D."/>
            <person name="Loehr J."/>
            <person name="Walesch S."/>
            <person name="Walt C."/>
            <person name="Boldt J."/>
            <person name="Bunk B."/>
            <person name="Haeckl F.J.F.P.J."/>
            <person name="Gunesch A.P."/>
            <person name="Birkelbach J."/>
            <person name="Nuebel U."/>
            <person name="Pietschmann T."/>
            <person name="Bach T."/>
            <person name="Mueller R."/>
        </authorList>
    </citation>
    <scope>NUCLEOTIDE SEQUENCE [LARGE SCALE GENOMIC DNA]</scope>
    <source>
        <strain evidence="2 3">MSr12523</strain>
    </source>
</reference>
<proteinExistence type="predicted"/>
<evidence type="ECO:0000256" key="1">
    <source>
        <dbReference type="SAM" id="Phobius"/>
    </source>
</evidence>
<keyword evidence="3" id="KW-1185">Reference proteome</keyword>
<name>A0ABZ2K529_9BACT</name>
<keyword evidence="1" id="KW-0472">Membrane</keyword>
<feature type="transmembrane region" description="Helical" evidence="1">
    <location>
        <begin position="58"/>
        <end position="75"/>
    </location>
</feature>
<dbReference type="Pfam" id="PF09928">
    <property type="entry name" value="DUF2160"/>
    <property type="match status" value="1"/>
</dbReference>
<gene>
    <name evidence="2" type="ORF">LZC95_36285</name>
</gene>
<organism evidence="2 3">
    <name type="scientific">Pendulispora brunnea</name>
    <dbReference type="NCBI Taxonomy" id="2905690"/>
    <lineage>
        <taxon>Bacteria</taxon>
        <taxon>Pseudomonadati</taxon>
        <taxon>Myxococcota</taxon>
        <taxon>Myxococcia</taxon>
        <taxon>Myxococcales</taxon>
        <taxon>Sorangiineae</taxon>
        <taxon>Pendulisporaceae</taxon>
        <taxon>Pendulispora</taxon>
    </lineage>
</organism>